<protein>
    <recommendedName>
        <fullName evidence="2">cyclic-guanylate-specific phosphodiesterase</fullName>
        <ecNumber evidence="2">3.1.4.52</ecNumber>
    </recommendedName>
</protein>
<name>A0A0G3G489_9GAMM</name>
<dbReference type="InterPro" id="IPR029787">
    <property type="entry name" value="Nucleotide_cyclase"/>
</dbReference>
<dbReference type="Gene3D" id="6.10.340.10">
    <property type="match status" value="1"/>
</dbReference>
<dbReference type="PANTHER" id="PTHR44757:SF2">
    <property type="entry name" value="BIOFILM ARCHITECTURE MAINTENANCE PROTEIN MBAA"/>
    <property type="match status" value="1"/>
</dbReference>
<keyword evidence="3" id="KW-0973">c-di-GMP</keyword>
<dbReference type="Gene3D" id="3.30.450.20">
    <property type="entry name" value="PAS domain"/>
    <property type="match status" value="2"/>
</dbReference>
<dbReference type="InterPro" id="IPR052155">
    <property type="entry name" value="Biofilm_reg_signaling"/>
</dbReference>
<dbReference type="PATRIC" id="fig|106634.4.peg.1495"/>
<dbReference type="SMART" id="SM00304">
    <property type="entry name" value="HAMP"/>
    <property type="match status" value="1"/>
</dbReference>
<feature type="domain" description="HAMP" evidence="9">
    <location>
        <begin position="173"/>
        <end position="225"/>
    </location>
</feature>
<evidence type="ECO:0000256" key="3">
    <source>
        <dbReference type="ARBA" id="ARBA00022636"/>
    </source>
</evidence>
<dbReference type="InterPro" id="IPR000014">
    <property type="entry name" value="PAS"/>
</dbReference>
<dbReference type="Pfam" id="PF00563">
    <property type="entry name" value="EAL"/>
    <property type="match status" value="1"/>
</dbReference>
<dbReference type="InterPro" id="IPR000160">
    <property type="entry name" value="GGDEF_dom"/>
</dbReference>
<evidence type="ECO:0000259" key="10">
    <source>
        <dbReference type="PROSITE" id="PS50887"/>
    </source>
</evidence>
<dbReference type="Pfam" id="PF00672">
    <property type="entry name" value="HAMP"/>
    <property type="match status" value="1"/>
</dbReference>
<dbReference type="SMART" id="SM00086">
    <property type="entry name" value="PAC"/>
    <property type="match status" value="2"/>
</dbReference>
<dbReference type="SUPFAM" id="SSF55073">
    <property type="entry name" value="Nucleotide cyclase"/>
    <property type="match status" value="1"/>
</dbReference>
<dbReference type="GO" id="GO:0071111">
    <property type="term" value="F:cyclic-guanylate-specific phosphodiesterase activity"/>
    <property type="evidence" value="ECO:0007669"/>
    <property type="project" value="UniProtKB-EC"/>
</dbReference>
<dbReference type="InterPro" id="IPR043128">
    <property type="entry name" value="Rev_trsase/Diguanyl_cyclase"/>
</dbReference>
<dbReference type="Gene3D" id="3.30.70.270">
    <property type="match status" value="1"/>
</dbReference>
<dbReference type="STRING" id="106634.TVD_07315"/>
<dbReference type="CDD" id="cd01948">
    <property type="entry name" value="EAL"/>
    <property type="match status" value="1"/>
</dbReference>
<sequence>MRLNFAWQIIIGTVAIQVAMVAALMISGISQVQQNQSQMLERFAEQQGRLLSSALTPGLAYADPAMLQDLLELVADDSNVLYAVVLDAQDQPMASVGISPDTIPERADGTRTTPGQIEILRDIELAGQPLGTLAVGYSTDAIDALSATLLQRNVLLALGVLVLSMLAAVVFSLVITRRLRLLNQGGKALQGGRLDHRIPVRSHDEFGDLARTFNDVAAHLGSTQTTLEQQNQQLNRSVARLESMLGGANAILWEADPRTHEWEFVSGDTRRLLGFPAHNLGRGELRARHIHPADLPRVQNAARESRTSPRTVDYRFAHRDGQWLWLRDILSWARDADGRESLRGLTLDITTHRRTTDALAESENRYRDVVDHISEVIFRTDAEGHWTLLNPAWEALTGFSVEETLGRPLCDFVAPEDHDDAHSFCATLLEGGSHSQSEEIRLRTRDGDIRWVSIYASARFDDHEQVMATFGTMTDISDRKEAEDEIRRLAFFDGLTQLPNRTLLHDRLGQSLANTERTRLHGALLFIDLDNFKDINDTLGHAVGDDLLRQVAERMLNSVREADTLARLGGDEFVIILNDLHPDQARAATQAEAVGRKLIEILRDPFKLAGQRRHVTPSIGATLFSGRNLSVEEILKQADLAMYRAKNAGRNTVRFYDPELHRAVEARFELESELRHALDQDAFSVHYQPQVDTSGAVIGAEILLRWKHASRGMISPAEFIPVAEQTGLIVPIGRKVLRAACEQLAAWKHQPAFRDLTLSVNVSARQFRHKYFVRDLAQTLEATGAPGHRLKLELTESMLLENVETVIAHIEELRSFGIEFSLDDFGTGYSSLAYLKRLPLAQLKIDQSFVRDVLDDPNDAAIAQMVVNLAHTLDLDVIAEGVENDQQRAFLFGLGCRHFQGYLYGHPDTLAELEALVLRQNDNGNPAAHP</sequence>
<dbReference type="CDD" id="cd01949">
    <property type="entry name" value="GGDEF"/>
    <property type="match status" value="1"/>
</dbReference>
<organism evidence="11 12">
    <name type="scientific">Thioalkalivibrio versutus</name>
    <dbReference type="NCBI Taxonomy" id="106634"/>
    <lineage>
        <taxon>Bacteria</taxon>
        <taxon>Pseudomonadati</taxon>
        <taxon>Pseudomonadota</taxon>
        <taxon>Gammaproteobacteria</taxon>
        <taxon>Chromatiales</taxon>
        <taxon>Ectothiorhodospiraceae</taxon>
        <taxon>Thioalkalivibrio</taxon>
    </lineage>
</organism>
<evidence type="ECO:0000259" key="6">
    <source>
        <dbReference type="PROSITE" id="PS50112"/>
    </source>
</evidence>
<evidence type="ECO:0000259" key="9">
    <source>
        <dbReference type="PROSITE" id="PS50885"/>
    </source>
</evidence>
<dbReference type="FunFam" id="3.20.20.450:FF:000001">
    <property type="entry name" value="Cyclic di-GMP phosphodiesterase yahA"/>
    <property type="match status" value="1"/>
</dbReference>
<dbReference type="GO" id="GO:0007165">
    <property type="term" value="P:signal transduction"/>
    <property type="evidence" value="ECO:0007669"/>
    <property type="project" value="InterPro"/>
</dbReference>
<feature type="transmembrane region" description="Helical" evidence="5">
    <location>
        <begin position="154"/>
        <end position="175"/>
    </location>
</feature>
<accession>A0A0G3G489</accession>
<dbReference type="SUPFAM" id="SSF55785">
    <property type="entry name" value="PYP-like sensor domain (PAS domain)"/>
    <property type="match status" value="2"/>
</dbReference>
<evidence type="ECO:0000256" key="4">
    <source>
        <dbReference type="ARBA" id="ARBA00051114"/>
    </source>
</evidence>
<dbReference type="Pfam" id="PF00989">
    <property type="entry name" value="PAS"/>
    <property type="match status" value="1"/>
</dbReference>
<dbReference type="SMART" id="SM00091">
    <property type="entry name" value="PAS"/>
    <property type="match status" value="2"/>
</dbReference>
<dbReference type="GO" id="GO:0006355">
    <property type="term" value="P:regulation of DNA-templated transcription"/>
    <property type="evidence" value="ECO:0007669"/>
    <property type="project" value="InterPro"/>
</dbReference>
<dbReference type="PROSITE" id="PS50887">
    <property type="entry name" value="GGDEF"/>
    <property type="match status" value="1"/>
</dbReference>
<evidence type="ECO:0000259" key="8">
    <source>
        <dbReference type="PROSITE" id="PS50883"/>
    </source>
</evidence>
<dbReference type="InterPro" id="IPR001610">
    <property type="entry name" value="PAC"/>
</dbReference>
<dbReference type="PROSITE" id="PS50113">
    <property type="entry name" value="PAC"/>
    <property type="match status" value="2"/>
</dbReference>
<keyword evidence="5" id="KW-0472">Membrane</keyword>
<dbReference type="InterPro" id="IPR035919">
    <property type="entry name" value="EAL_sf"/>
</dbReference>
<dbReference type="SUPFAM" id="SSF158472">
    <property type="entry name" value="HAMP domain-like"/>
    <property type="match status" value="1"/>
</dbReference>
<feature type="domain" description="EAL" evidence="8">
    <location>
        <begin position="667"/>
        <end position="921"/>
    </location>
</feature>
<dbReference type="PROSITE" id="PS50112">
    <property type="entry name" value="PAS"/>
    <property type="match status" value="1"/>
</dbReference>
<dbReference type="SUPFAM" id="SSF141868">
    <property type="entry name" value="EAL domain-like"/>
    <property type="match status" value="1"/>
</dbReference>
<feature type="domain" description="PAC" evidence="7">
    <location>
        <begin position="310"/>
        <end position="361"/>
    </location>
</feature>
<dbReference type="OrthoDB" id="8553030at2"/>
<dbReference type="EC" id="3.1.4.52" evidence="2"/>
<evidence type="ECO:0000313" key="12">
    <source>
        <dbReference type="Proteomes" id="UP000064201"/>
    </source>
</evidence>
<feature type="domain" description="GGDEF" evidence="10">
    <location>
        <begin position="520"/>
        <end position="658"/>
    </location>
</feature>
<dbReference type="CDD" id="cd06225">
    <property type="entry name" value="HAMP"/>
    <property type="match status" value="1"/>
</dbReference>
<dbReference type="GO" id="GO:0071732">
    <property type="term" value="P:cellular response to nitric oxide"/>
    <property type="evidence" value="ECO:0007669"/>
    <property type="project" value="UniProtKB-ARBA"/>
</dbReference>
<keyword evidence="5" id="KW-1133">Transmembrane helix</keyword>
<dbReference type="InterPro" id="IPR003660">
    <property type="entry name" value="HAMP_dom"/>
</dbReference>
<proteinExistence type="predicted"/>
<dbReference type="PANTHER" id="PTHR44757">
    <property type="entry name" value="DIGUANYLATE CYCLASE DGCP"/>
    <property type="match status" value="1"/>
</dbReference>
<comment type="cofactor">
    <cofactor evidence="1">
        <name>Mg(2+)</name>
        <dbReference type="ChEBI" id="CHEBI:18420"/>
    </cofactor>
</comment>
<dbReference type="Gene3D" id="3.20.20.450">
    <property type="entry name" value="EAL domain"/>
    <property type="match status" value="1"/>
</dbReference>
<comment type="catalytic activity">
    <reaction evidence="4">
        <text>3',3'-c-di-GMP + H2O = 5'-phosphoguanylyl(3'-&gt;5')guanosine + H(+)</text>
        <dbReference type="Rhea" id="RHEA:24902"/>
        <dbReference type="ChEBI" id="CHEBI:15377"/>
        <dbReference type="ChEBI" id="CHEBI:15378"/>
        <dbReference type="ChEBI" id="CHEBI:58754"/>
        <dbReference type="ChEBI" id="CHEBI:58805"/>
        <dbReference type="EC" id="3.1.4.52"/>
    </reaction>
    <physiologicalReaction direction="left-to-right" evidence="4">
        <dbReference type="Rhea" id="RHEA:24903"/>
    </physiologicalReaction>
</comment>
<dbReference type="AlphaFoldDB" id="A0A0G3G489"/>
<dbReference type="InterPro" id="IPR001633">
    <property type="entry name" value="EAL_dom"/>
</dbReference>
<feature type="domain" description="PAS" evidence="6">
    <location>
        <begin position="362"/>
        <end position="432"/>
    </location>
</feature>
<dbReference type="NCBIfam" id="TIGR00254">
    <property type="entry name" value="GGDEF"/>
    <property type="match status" value="1"/>
</dbReference>
<feature type="transmembrane region" description="Helical" evidence="5">
    <location>
        <begin position="6"/>
        <end position="29"/>
    </location>
</feature>
<dbReference type="InterPro" id="IPR035965">
    <property type="entry name" value="PAS-like_dom_sf"/>
</dbReference>
<dbReference type="RefSeq" id="WP_047251225.1">
    <property type="nucleotide sequence ID" value="NZ_CP011367.1"/>
</dbReference>
<reference evidence="11 12" key="1">
    <citation type="submission" date="2015-04" db="EMBL/GenBank/DDBJ databases">
        <title>Complete Sequence for the Genome of the Thioalkalivibrio versutus D301.</title>
        <authorList>
            <person name="Mu T."/>
            <person name="Zhou J."/>
            <person name="Xu X."/>
        </authorList>
    </citation>
    <scope>NUCLEOTIDE SEQUENCE [LARGE SCALE GENOMIC DNA]</scope>
    <source>
        <strain evidence="11 12">D301</strain>
    </source>
</reference>
<dbReference type="NCBIfam" id="TIGR00229">
    <property type="entry name" value="sensory_box"/>
    <property type="match status" value="1"/>
</dbReference>
<evidence type="ECO:0000256" key="2">
    <source>
        <dbReference type="ARBA" id="ARBA00012282"/>
    </source>
</evidence>
<dbReference type="PROSITE" id="PS50883">
    <property type="entry name" value="EAL"/>
    <property type="match status" value="1"/>
</dbReference>
<dbReference type="Pfam" id="PF00990">
    <property type="entry name" value="GGDEF"/>
    <property type="match status" value="1"/>
</dbReference>
<dbReference type="GO" id="GO:0016020">
    <property type="term" value="C:membrane"/>
    <property type="evidence" value="ECO:0007669"/>
    <property type="project" value="InterPro"/>
</dbReference>
<dbReference type="PROSITE" id="PS50885">
    <property type="entry name" value="HAMP"/>
    <property type="match status" value="1"/>
</dbReference>
<evidence type="ECO:0000256" key="1">
    <source>
        <dbReference type="ARBA" id="ARBA00001946"/>
    </source>
</evidence>
<dbReference type="FunFam" id="3.30.70.270:FF:000001">
    <property type="entry name" value="Diguanylate cyclase domain protein"/>
    <property type="match status" value="1"/>
</dbReference>
<keyword evidence="12" id="KW-1185">Reference proteome</keyword>
<dbReference type="Proteomes" id="UP000064201">
    <property type="component" value="Chromosome"/>
</dbReference>
<evidence type="ECO:0000259" key="7">
    <source>
        <dbReference type="PROSITE" id="PS50113"/>
    </source>
</evidence>
<dbReference type="InterPro" id="IPR013655">
    <property type="entry name" value="PAS_fold_3"/>
</dbReference>
<gene>
    <name evidence="11" type="ORF">TVD_07315</name>
</gene>
<dbReference type="Pfam" id="PF08447">
    <property type="entry name" value="PAS_3"/>
    <property type="match status" value="1"/>
</dbReference>
<dbReference type="SMART" id="SM00267">
    <property type="entry name" value="GGDEF"/>
    <property type="match status" value="1"/>
</dbReference>
<evidence type="ECO:0000256" key="5">
    <source>
        <dbReference type="SAM" id="Phobius"/>
    </source>
</evidence>
<keyword evidence="5" id="KW-0812">Transmembrane</keyword>
<evidence type="ECO:0000313" key="11">
    <source>
        <dbReference type="EMBL" id="AKJ95184.1"/>
    </source>
</evidence>
<dbReference type="InterPro" id="IPR013767">
    <property type="entry name" value="PAS_fold"/>
</dbReference>
<dbReference type="KEGG" id="tvr:TVD_07315"/>
<dbReference type="EMBL" id="CP011367">
    <property type="protein sequence ID" value="AKJ95184.1"/>
    <property type="molecule type" value="Genomic_DNA"/>
</dbReference>
<feature type="domain" description="PAC" evidence="7">
    <location>
        <begin position="436"/>
        <end position="488"/>
    </location>
</feature>
<dbReference type="CDD" id="cd00130">
    <property type="entry name" value="PAS"/>
    <property type="match status" value="2"/>
</dbReference>
<dbReference type="SMART" id="SM00052">
    <property type="entry name" value="EAL"/>
    <property type="match status" value="1"/>
</dbReference>
<dbReference type="InterPro" id="IPR000700">
    <property type="entry name" value="PAS-assoc_C"/>
</dbReference>